<dbReference type="InterPro" id="IPR032272">
    <property type="entry name" value="DUF4834"/>
</dbReference>
<evidence type="ECO:0000313" key="3">
    <source>
        <dbReference type="EMBL" id="MBK3515995.1"/>
    </source>
</evidence>
<gene>
    <name evidence="3" type="ORF">JIV24_01500</name>
</gene>
<dbReference type="Pfam" id="PF16118">
    <property type="entry name" value="DUF4834"/>
    <property type="match status" value="1"/>
</dbReference>
<protein>
    <submittedName>
        <fullName evidence="3">DUF4834 family protein</fullName>
    </submittedName>
</protein>
<keyword evidence="2" id="KW-0812">Transmembrane</keyword>
<dbReference type="Proteomes" id="UP000605676">
    <property type="component" value="Unassembled WGS sequence"/>
</dbReference>
<comment type="caution">
    <text evidence="3">The sequence shown here is derived from an EMBL/GenBank/DDBJ whole genome shotgun (WGS) entry which is preliminary data.</text>
</comment>
<accession>A0ABS1HE94</accession>
<sequence>MLVGLLKTIFFLITFYYLFKIIGRLVLPYILKKGVERMQQQQQNATTNYQQKAQQQEGKVTVKKNTQKKSSGVVDENEGEYVDFEEVK</sequence>
<dbReference type="RefSeq" id="WP_200463227.1">
    <property type="nucleotide sequence ID" value="NZ_JAENRR010000002.1"/>
</dbReference>
<reference evidence="3 4" key="1">
    <citation type="submission" date="2021-01" db="EMBL/GenBank/DDBJ databases">
        <title>Carboxyliciviraga sp.nov., isolated from coastal sediments.</title>
        <authorList>
            <person name="Lu D."/>
            <person name="Zhang T."/>
        </authorList>
    </citation>
    <scope>NUCLEOTIDE SEQUENCE [LARGE SCALE GENOMIC DNA]</scope>
    <source>
        <strain evidence="3 4">N1Y132</strain>
    </source>
</reference>
<evidence type="ECO:0000256" key="2">
    <source>
        <dbReference type="SAM" id="Phobius"/>
    </source>
</evidence>
<feature type="region of interest" description="Disordered" evidence="1">
    <location>
        <begin position="42"/>
        <end position="77"/>
    </location>
</feature>
<proteinExistence type="predicted"/>
<keyword evidence="4" id="KW-1185">Reference proteome</keyword>
<feature type="compositionally biased region" description="Low complexity" evidence="1">
    <location>
        <begin position="42"/>
        <end position="56"/>
    </location>
</feature>
<keyword evidence="2" id="KW-1133">Transmembrane helix</keyword>
<evidence type="ECO:0000256" key="1">
    <source>
        <dbReference type="SAM" id="MobiDB-lite"/>
    </source>
</evidence>
<organism evidence="3 4">
    <name type="scientific">Carboxylicivirga marina</name>
    <dbReference type="NCBI Taxonomy" id="2800988"/>
    <lineage>
        <taxon>Bacteria</taxon>
        <taxon>Pseudomonadati</taxon>
        <taxon>Bacteroidota</taxon>
        <taxon>Bacteroidia</taxon>
        <taxon>Marinilabiliales</taxon>
        <taxon>Marinilabiliaceae</taxon>
        <taxon>Carboxylicivirga</taxon>
    </lineage>
</organism>
<keyword evidence="2" id="KW-0472">Membrane</keyword>
<name>A0ABS1HE94_9BACT</name>
<dbReference type="EMBL" id="JAENRR010000002">
    <property type="protein sequence ID" value="MBK3515995.1"/>
    <property type="molecule type" value="Genomic_DNA"/>
</dbReference>
<feature type="transmembrane region" description="Helical" evidence="2">
    <location>
        <begin position="6"/>
        <end position="31"/>
    </location>
</feature>
<evidence type="ECO:0000313" key="4">
    <source>
        <dbReference type="Proteomes" id="UP000605676"/>
    </source>
</evidence>